<evidence type="ECO:0000313" key="1">
    <source>
        <dbReference type="EMBL" id="MBK1869291.1"/>
    </source>
</evidence>
<name>A0ACC5R9D2_9HYPH</name>
<proteinExistence type="predicted"/>
<reference evidence="1" key="1">
    <citation type="submission" date="2021-01" db="EMBL/GenBank/DDBJ databases">
        <authorList>
            <person name="Sun Q."/>
        </authorList>
    </citation>
    <scope>NUCLEOTIDE SEQUENCE</scope>
    <source>
        <strain evidence="1">YIM B02566</strain>
    </source>
</reference>
<protein>
    <submittedName>
        <fullName evidence="1">Extracellular solute-binding protein</fullName>
    </submittedName>
</protein>
<comment type="caution">
    <text evidence="1">The sequence shown here is derived from an EMBL/GenBank/DDBJ whole genome shotgun (WGS) entry which is preliminary data.</text>
</comment>
<gene>
    <name evidence="1" type="ORF">JHL16_23220</name>
</gene>
<dbReference type="EMBL" id="JAENHL010000008">
    <property type="protein sequence ID" value="MBK1869291.1"/>
    <property type="molecule type" value="Genomic_DNA"/>
</dbReference>
<keyword evidence="2" id="KW-1185">Reference proteome</keyword>
<dbReference type="Proteomes" id="UP000616151">
    <property type="component" value="Unassembled WGS sequence"/>
</dbReference>
<organism evidence="1 2">
    <name type="scientific">Taklimakanibacter albus</name>
    <dbReference type="NCBI Taxonomy" id="2800327"/>
    <lineage>
        <taxon>Bacteria</taxon>
        <taxon>Pseudomonadati</taxon>
        <taxon>Pseudomonadota</taxon>
        <taxon>Alphaproteobacteria</taxon>
        <taxon>Hyphomicrobiales</taxon>
        <taxon>Aestuariivirgaceae</taxon>
        <taxon>Taklimakanibacter</taxon>
    </lineage>
</organism>
<evidence type="ECO:0000313" key="2">
    <source>
        <dbReference type="Proteomes" id="UP000616151"/>
    </source>
</evidence>
<accession>A0ACC5R9D2</accession>
<sequence length="361" mass="39791">MRRLAGMTACWLMLAIGSAAAGEMRLFSWEAYFSADTIKKFETESGNKVTYDVFDSNDVVETKMLAGDSGYDVVTPNLSPHFARQLPLGVWGELDKSQLGNIGNMDPVLMAKLAEVDPDNRHAVPWMWGTTGLGHNVDMIKKIMPDAPVDSWRLVFDPVIAAKFKDCGIALLDDAEQVLGSALIYLGLDPDTENPEELEKAVDLIAKIRPYVRQFHGSSYVAGLAAGDLCIAMGYSGDMLVATNRSKEAGKTFTIDYRIPKEGNLVWFDTLAVPVDAPNKAAALAFINFLMRPEIAAAAANELGFATANKAALPLVTDKIRSNVNFYPTETEQKRFHLPRVKSEKQDKVWQRAWNRAKGLE</sequence>